<feature type="binding site" evidence="8">
    <location>
        <position position="98"/>
    </location>
    <ligand>
        <name>Mg(2+)</name>
        <dbReference type="ChEBI" id="CHEBI:18420"/>
    </ligand>
</feature>
<dbReference type="Pfam" id="PF01850">
    <property type="entry name" value="PIN"/>
    <property type="match status" value="1"/>
</dbReference>
<organism evidence="10 11">
    <name type="scientific">Streptomyces piniterrae</name>
    <dbReference type="NCBI Taxonomy" id="2571125"/>
    <lineage>
        <taxon>Bacteria</taxon>
        <taxon>Bacillati</taxon>
        <taxon>Actinomycetota</taxon>
        <taxon>Actinomycetes</taxon>
        <taxon>Kitasatosporales</taxon>
        <taxon>Streptomycetaceae</taxon>
        <taxon>Streptomyces</taxon>
    </lineage>
</organism>
<comment type="cofactor">
    <cofactor evidence="1 8">
        <name>Mg(2+)</name>
        <dbReference type="ChEBI" id="CHEBI:18420"/>
    </cofactor>
</comment>
<keyword evidence="11" id="KW-1185">Reference proteome</keyword>
<keyword evidence="6 8" id="KW-0460">Magnesium</keyword>
<comment type="caution">
    <text evidence="10">The sequence shown here is derived from an EMBL/GenBank/DDBJ whole genome shotgun (WGS) entry which is preliminary data.</text>
</comment>
<dbReference type="CDD" id="cd18755">
    <property type="entry name" value="PIN_MtVapC3_VapC21-like"/>
    <property type="match status" value="1"/>
</dbReference>
<evidence type="ECO:0000256" key="6">
    <source>
        <dbReference type="ARBA" id="ARBA00022842"/>
    </source>
</evidence>
<evidence type="ECO:0000256" key="5">
    <source>
        <dbReference type="ARBA" id="ARBA00022801"/>
    </source>
</evidence>
<evidence type="ECO:0000256" key="2">
    <source>
        <dbReference type="ARBA" id="ARBA00022649"/>
    </source>
</evidence>
<keyword evidence="8" id="KW-0800">Toxin</keyword>
<keyword evidence="4 8" id="KW-0479">Metal-binding</keyword>
<comment type="similarity">
    <text evidence="7 8">Belongs to the PINc/VapC protein family.</text>
</comment>
<name>A0A4U0MS87_9ACTN</name>
<dbReference type="InterPro" id="IPR029060">
    <property type="entry name" value="PIN-like_dom_sf"/>
</dbReference>
<keyword evidence="2 8" id="KW-1277">Toxin-antitoxin system</keyword>
<keyword evidence="3 8" id="KW-0540">Nuclease</keyword>
<evidence type="ECO:0000313" key="11">
    <source>
        <dbReference type="Proteomes" id="UP000308697"/>
    </source>
</evidence>
<evidence type="ECO:0000256" key="4">
    <source>
        <dbReference type="ARBA" id="ARBA00022723"/>
    </source>
</evidence>
<evidence type="ECO:0000256" key="3">
    <source>
        <dbReference type="ARBA" id="ARBA00022722"/>
    </source>
</evidence>
<dbReference type="PANTHER" id="PTHR33653">
    <property type="entry name" value="RIBONUCLEASE VAPC2"/>
    <property type="match status" value="1"/>
</dbReference>
<dbReference type="Proteomes" id="UP000308697">
    <property type="component" value="Unassembled WGS sequence"/>
</dbReference>
<evidence type="ECO:0000256" key="1">
    <source>
        <dbReference type="ARBA" id="ARBA00001946"/>
    </source>
</evidence>
<dbReference type="EMBL" id="SUMB01000024">
    <property type="protein sequence ID" value="TJZ39874.1"/>
    <property type="molecule type" value="Genomic_DNA"/>
</dbReference>
<keyword evidence="5 8" id="KW-0378">Hydrolase</keyword>
<dbReference type="RefSeq" id="WP_136744979.1">
    <property type="nucleotide sequence ID" value="NZ_SUMB01000024.1"/>
</dbReference>
<dbReference type="GO" id="GO:0090729">
    <property type="term" value="F:toxin activity"/>
    <property type="evidence" value="ECO:0007669"/>
    <property type="project" value="UniProtKB-KW"/>
</dbReference>
<accession>A0A4U0MS87</accession>
<dbReference type="InterPro" id="IPR022907">
    <property type="entry name" value="VapC_family"/>
</dbReference>
<evidence type="ECO:0000259" key="9">
    <source>
        <dbReference type="Pfam" id="PF01850"/>
    </source>
</evidence>
<dbReference type="OrthoDB" id="5185254at2"/>
<evidence type="ECO:0000256" key="8">
    <source>
        <dbReference type="HAMAP-Rule" id="MF_00265"/>
    </source>
</evidence>
<feature type="binding site" evidence="8">
    <location>
        <position position="9"/>
    </location>
    <ligand>
        <name>Mg(2+)</name>
        <dbReference type="ChEBI" id="CHEBI:18420"/>
    </ligand>
</feature>
<dbReference type="InterPro" id="IPR050556">
    <property type="entry name" value="Type_II_TA_system_RNase"/>
</dbReference>
<dbReference type="InterPro" id="IPR002716">
    <property type="entry name" value="PIN_dom"/>
</dbReference>
<reference evidence="10 11" key="1">
    <citation type="submission" date="2019-04" db="EMBL/GenBank/DDBJ databases">
        <title>Streptomyces piniterrae sp. nov., a heliquinomycin-producing actinomycete isolated from rhizosphere soil of Pinus yunnanensis.</title>
        <authorList>
            <person name="Zhuang X."/>
            <person name="Zhao J."/>
        </authorList>
    </citation>
    <scope>NUCLEOTIDE SEQUENCE [LARGE SCALE GENOMIC DNA]</scope>
    <source>
        <strain evidence="11">jys28</strain>
    </source>
</reference>
<dbReference type="GO" id="GO:0000287">
    <property type="term" value="F:magnesium ion binding"/>
    <property type="evidence" value="ECO:0007669"/>
    <property type="project" value="UniProtKB-UniRule"/>
</dbReference>
<proteinExistence type="inferred from homology"/>
<dbReference type="HAMAP" id="MF_00265">
    <property type="entry name" value="VapC_Nob1"/>
    <property type="match status" value="1"/>
</dbReference>
<sequence length="139" mass="15644">MSSALFLIDTSALFRIFQTPVWKQWNEQLTAGIIAVCPAVELEFLYSAQSLADRLKKQDLLREVFSWVPMPDQVFEQAQKLQQELTESGQHRSAGAVDLLVAATAEREGLIVLHDDRDYEAVSRITGLQVKRVVEPTAD</sequence>
<feature type="domain" description="PIN" evidence="9">
    <location>
        <begin position="7"/>
        <end position="123"/>
    </location>
</feature>
<gene>
    <name evidence="8" type="primary">vapC</name>
    <name evidence="10" type="ORF">FCH28_37815</name>
</gene>
<dbReference type="GO" id="GO:0004540">
    <property type="term" value="F:RNA nuclease activity"/>
    <property type="evidence" value="ECO:0007669"/>
    <property type="project" value="InterPro"/>
</dbReference>
<evidence type="ECO:0000256" key="7">
    <source>
        <dbReference type="ARBA" id="ARBA00038093"/>
    </source>
</evidence>
<comment type="function">
    <text evidence="8">Toxic component of a toxin-antitoxin (TA) system. An RNase.</text>
</comment>
<protein>
    <recommendedName>
        <fullName evidence="8">Ribonuclease VapC</fullName>
        <shortName evidence="8">RNase VapC</shortName>
        <ecNumber evidence="8">3.1.-.-</ecNumber>
    </recommendedName>
    <alternativeName>
        <fullName evidence="8">Toxin VapC</fullName>
    </alternativeName>
</protein>
<dbReference type="Gene3D" id="3.40.50.1010">
    <property type="entry name" value="5'-nuclease"/>
    <property type="match status" value="1"/>
</dbReference>
<evidence type="ECO:0000313" key="10">
    <source>
        <dbReference type="EMBL" id="TJZ39874.1"/>
    </source>
</evidence>
<dbReference type="GO" id="GO:0016787">
    <property type="term" value="F:hydrolase activity"/>
    <property type="evidence" value="ECO:0007669"/>
    <property type="project" value="UniProtKB-KW"/>
</dbReference>
<dbReference type="SUPFAM" id="SSF88723">
    <property type="entry name" value="PIN domain-like"/>
    <property type="match status" value="1"/>
</dbReference>
<dbReference type="PANTHER" id="PTHR33653:SF1">
    <property type="entry name" value="RIBONUCLEASE VAPC2"/>
    <property type="match status" value="1"/>
</dbReference>
<dbReference type="EC" id="3.1.-.-" evidence="8"/>
<dbReference type="AlphaFoldDB" id="A0A4U0MS87"/>